<dbReference type="InterPro" id="IPR011034">
    <property type="entry name" value="Formyl_transferase-like_C_sf"/>
</dbReference>
<dbReference type="InterPro" id="IPR005794">
    <property type="entry name" value="Fmt"/>
</dbReference>
<dbReference type="InterPro" id="IPR002376">
    <property type="entry name" value="Formyl_transf_N"/>
</dbReference>
<dbReference type="EC" id="2.1.2.9" evidence="2 5"/>
<dbReference type="Proteomes" id="UP001501510">
    <property type="component" value="Unassembled WGS sequence"/>
</dbReference>
<dbReference type="HAMAP" id="MF_00182">
    <property type="entry name" value="Formyl_trans"/>
    <property type="match status" value="1"/>
</dbReference>
<gene>
    <name evidence="5 8" type="primary">fmt</name>
    <name evidence="8" type="ORF">GCM10008906_07190</name>
</gene>
<evidence type="ECO:0000256" key="5">
    <source>
        <dbReference type="HAMAP-Rule" id="MF_00182"/>
    </source>
</evidence>
<protein>
    <recommendedName>
        <fullName evidence="2 5">Methionyl-tRNA formyltransferase</fullName>
        <ecNumber evidence="2 5">2.1.2.9</ecNumber>
    </recommendedName>
</protein>
<dbReference type="Pfam" id="PF00551">
    <property type="entry name" value="Formyl_trans_N"/>
    <property type="match status" value="1"/>
</dbReference>
<evidence type="ECO:0000313" key="8">
    <source>
        <dbReference type="EMBL" id="GAA0734696.1"/>
    </source>
</evidence>
<reference evidence="9" key="1">
    <citation type="journal article" date="2019" name="Int. J. Syst. Evol. Microbiol.">
        <title>The Global Catalogue of Microorganisms (GCM) 10K type strain sequencing project: providing services to taxonomists for standard genome sequencing and annotation.</title>
        <authorList>
            <consortium name="The Broad Institute Genomics Platform"/>
            <consortium name="The Broad Institute Genome Sequencing Center for Infectious Disease"/>
            <person name="Wu L."/>
            <person name="Ma J."/>
        </authorList>
    </citation>
    <scope>NUCLEOTIDE SEQUENCE [LARGE SCALE GENOMIC DNA]</scope>
    <source>
        <strain evidence="9">JCM 1407</strain>
    </source>
</reference>
<dbReference type="PROSITE" id="PS00373">
    <property type="entry name" value="GART"/>
    <property type="match status" value="1"/>
</dbReference>
<evidence type="ECO:0000313" key="9">
    <source>
        <dbReference type="Proteomes" id="UP001501510"/>
    </source>
</evidence>
<dbReference type="SUPFAM" id="SSF53328">
    <property type="entry name" value="Formyltransferase"/>
    <property type="match status" value="1"/>
</dbReference>
<dbReference type="InterPro" id="IPR001555">
    <property type="entry name" value="GART_AS"/>
</dbReference>
<dbReference type="Pfam" id="PF02911">
    <property type="entry name" value="Formyl_trans_C"/>
    <property type="match status" value="1"/>
</dbReference>
<organism evidence="8 9">
    <name type="scientific">Clostridium oceanicum</name>
    <dbReference type="NCBI Taxonomy" id="1543"/>
    <lineage>
        <taxon>Bacteria</taxon>
        <taxon>Bacillati</taxon>
        <taxon>Bacillota</taxon>
        <taxon>Clostridia</taxon>
        <taxon>Eubacteriales</taxon>
        <taxon>Clostridiaceae</taxon>
        <taxon>Clostridium</taxon>
    </lineage>
</organism>
<dbReference type="PANTHER" id="PTHR11138:SF5">
    <property type="entry name" value="METHIONYL-TRNA FORMYLTRANSFERASE, MITOCHONDRIAL"/>
    <property type="match status" value="1"/>
</dbReference>
<dbReference type="PANTHER" id="PTHR11138">
    <property type="entry name" value="METHIONYL-TRNA FORMYLTRANSFERASE"/>
    <property type="match status" value="1"/>
</dbReference>
<dbReference type="NCBIfam" id="TIGR00460">
    <property type="entry name" value="fmt"/>
    <property type="match status" value="1"/>
</dbReference>
<dbReference type="InterPro" id="IPR044135">
    <property type="entry name" value="Met-tRNA-FMT_C"/>
</dbReference>
<dbReference type="Gene3D" id="3.40.50.12230">
    <property type="match status" value="1"/>
</dbReference>
<dbReference type="RefSeq" id="WP_343758975.1">
    <property type="nucleotide sequence ID" value="NZ_BAAACG010000006.1"/>
</dbReference>
<evidence type="ECO:0000256" key="1">
    <source>
        <dbReference type="ARBA" id="ARBA00010699"/>
    </source>
</evidence>
<dbReference type="InterPro" id="IPR005793">
    <property type="entry name" value="Formyl_trans_C"/>
</dbReference>
<dbReference type="SUPFAM" id="SSF50486">
    <property type="entry name" value="FMT C-terminal domain-like"/>
    <property type="match status" value="1"/>
</dbReference>
<evidence type="ECO:0000259" key="6">
    <source>
        <dbReference type="Pfam" id="PF00551"/>
    </source>
</evidence>
<evidence type="ECO:0000259" key="7">
    <source>
        <dbReference type="Pfam" id="PF02911"/>
    </source>
</evidence>
<name>A0ABP3UL78_9CLOT</name>
<dbReference type="InterPro" id="IPR041711">
    <property type="entry name" value="Met-tRNA-FMT_N"/>
</dbReference>
<evidence type="ECO:0000256" key="4">
    <source>
        <dbReference type="ARBA" id="ARBA00022917"/>
    </source>
</evidence>
<comment type="catalytic activity">
    <reaction evidence="5">
        <text>L-methionyl-tRNA(fMet) + (6R)-10-formyltetrahydrofolate = N-formyl-L-methionyl-tRNA(fMet) + (6S)-5,6,7,8-tetrahydrofolate + H(+)</text>
        <dbReference type="Rhea" id="RHEA:24380"/>
        <dbReference type="Rhea" id="RHEA-COMP:9952"/>
        <dbReference type="Rhea" id="RHEA-COMP:9953"/>
        <dbReference type="ChEBI" id="CHEBI:15378"/>
        <dbReference type="ChEBI" id="CHEBI:57453"/>
        <dbReference type="ChEBI" id="CHEBI:78530"/>
        <dbReference type="ChEBI" id="CHEBI:78844"/>
        <dbReference type="ChEBI" id="CHEBI:195366"/>
        <dbReference type="EC" id="2.1.2.9"/>
    </reaction>
</comment>
<keyword evidence="3 5" id="KW-0808">Transferase</keyword>
<comment type="function">
    <text evidence="5">Attaches a formyl group to the free amino group of methionyl-tRNA(fMet). The formyl group appears to play a dual role in the initiator identity of N-formylmethionyl-tRNA by promoting its recognition by IF2 and preventing the misappropriation of this tRNA by the elongation apparatus.</text>
</comment>
<dbReference type="InterPro" id="IPR036477">
    <property type="entry name" value="Formyl_transf_N_sf"/>
</dbReference>
<dbReference type="CDD" id="cd08646">
    <property type="entry name" value="FMT_core_Met-tRNA-FMT_N"/>
    <property type="match status" value="1"/>
</dbReference>
<feature type="domain" description="Formyl transferase N-terminal" evidence="6">
    <location>
        <begin position="7"/>
        <end position="182"/>
    </location>
</feature>
<accession>A0ABP3UL78</accession>
<comment type="caution">
    <text evidence="8">The sequence shown here is derived from an EMBL/GenBank/DDBJ whole genome shotgun (WGS) entry which is preliminary data.</text>
</comment>
<keyword evidence="9" id="KW-1185">Reference proteome</keyword>
<proteinExistence type="inferred from homology"/>
<evidence type="ECO:0000256" key="2">
    <source>
        <dbReference type="ARBA" id="ARBA00012261"/>
    </source>
</evidence>
<dbReference type="CDD" id="cd08704">
    <property type="entry name" value="Met_tRNA_FMT_C"/>
    <property type="match status" value="1"/>
</dbReference>
<evidence type="ECO:0000256" key="3">
    <source>
        <dbReference type="ARBA" id="ARBA00022679"/>
    </source>
</evidence>
<keyword evidence="4 5" id="KW-0648">Protein biosynthesis</keyword>
<dbReference type="EMBL" id="BAAACG010000006">
    <property type="protein sequence ID" value="GAA0734696.1"/>
    <property type="molecule type" value="Genomic_DNA"/>
</dbReference>
<feature type="domain" description="Formyl transferase C-terminal" evidence="7">
    <location>
        <begin position="207"/>
        <end position="304"/>
    </location>
</feature>
<comment type="similarity">
    <text evidence="1 5">Belongs to the Fmt family.</text>
</comment>
<feature type="binding site" evidence="5">
    <location>
        <begin position="112"/>
        <end position="115"/>
    </location>
    <ligand>
        <name>(6S)-5,6,7,8-tetrahydrofolate</name>
        <dbReference type="ChEBI" id="CHEBI:57453"/>
    </ligand>
</feature>
<sequence length="313" mass="34968">MKDTTIVFMGTPEFAVPSLKKLIENYNVKAVFTQPDRPKGRGKKISMSPVKEVAMEKDIAVYQPLKLKNDTECIEKLKEINPDFIIVVAFGQILSKEVLQIPKIGCINLHASLLPKYRGAAPINWAIVNGEKETGNTTMFMDVGLDTGDMLLKSKVKITDTMTAGELHDILMEDGAELLSKTIDGLVSNDIERIPQNTEKTIYASMLNKKMANIDWNKKSEEINSFIRGLNPWPVAYTQYENKIMKIYESEILNEKSSKKPGCILKVSNDGIKVSTSDGSLLVKTIQFPGKRPMSVSDYIKGHNIKEEILLGI</sequence>